<dbReference type="InterPro" id="IPR000719">
    <property type="entry name" value="Prot_kinase_dom"/>
</dbReference>
<evidence type="ECO:0000256" key="1">
    <source>
        <dbReference type="ARBA" id="ARBA00012513"/>
    </source>
</evidence>
<evidence type="ECO:0000256" key="6">
    <source>
        <dbReference type="ARBA" id="ARBA00022840"/>
    </source>
</evidence>
<dbReference type="InterPro" id="IPR011009">
    <property type="entry name" value="Kinase-like_dom_sf"/>
</dbReference>
<feature type="binding site" evidence="9">
    <location>
        <position position="41"/>
    </location>
    <ligand>
        <name>ATP</name>
        <dbReference type="ChEBI" id="CHEBI:30616"/>
    </ligand>
</feature>
<dbReference type="PANTHER" id="PTHR44899">
    <property type="entry name" value="CAMK FAMILY PROTEIN KINASE"/>
    <property type="match status" value="1"/>
</dbReference>
<dbReference type="AlphaFoldDB" id="A0A8J8NTP1"/>
<sequence>MVEPAAQFVNGYKLIKLLGKGAFGVTFLVENDSTKERFAMKVLNDLDEDNYDITELEFLRIANHPFIIGYIKDFPYPQDMAGRHCIVLELADGCDLRKKMLALDHKIPEQVVINWITHVCLGLAKMHYKGLCHRDVKPENILIVGEVDGGIAKLGDFGTVRNFNYDTHLTYKVGTFLYFAPEKITKKYQGGVDVWALGIVLYELLCGGEFPFDYSFEGKTLDEYMIALRSLKLKKMPAHITPECKELVKKMLKKNPEKRPSIFEILQTPIIAEKLE</sequence>
<dbReference type="InterPro" id="IPR051131">
    <property type="entry name" value="NEK_Ser/Thr_kinase_NIMA"/>
</dbReference>
<proteinExistence type="inferred from homology"/>
<comment type="catalytic activity">
    <reaction evidence="7">
        <text>L-threonyl-[protein] + ATP = O-phospho-L-threonyl-[protein] + ADP + H(+)</text>
        <dbReference type="Rhea" id="RHEA:46608"/>
        <dbReference type="Rhea" id="RHEA-COMP:11060"/>
        <dbReference type="Rhea" id="RHEA-COMP:11605"/>
        <dbReference type="ChEBI" id="CHEBI:15378"/>
        <dbReference type="ChEBI" id="CHEBI:30013"/>
        <dbReference type="ChEBI" id="CHEBI:30616"/>
        <dbReference type="ChEBI" id="CHEBI:61977"/>
        <dbReference type="ChEBI" id="CHEBI:456216"/>
        <dbReference type="EC" id="2.7.11.1"/>
    </reaction>
</comment>
<evidence type="ECO:0000256" key="7">
    <source>
        <dbReference type="ARBA" id="ARBA00047899"/>
    </source>
</evidence>
<dbReference type="OrthoDB" id="345735at2759"/>
<reference evidence="12" key="1">
    <citation type="submission" date="2019-06" db="EMBL/GenBank/DDBJ databases">
        <authorList>
            <person name="Zheng W."/>
        </authorList>
    </citation>
    <scope>NUCLEOTIDE SEQUENCE</scope>
    <source>
        <strain evidence="12">QDHG01</strain>
    </source>
</reference>
<evidence type="ECO:0000256" key="3">
    <source>
        <dbReference type="ARBA" id="ARBA00022679"/>
    </source>
</evidence>
<keyword evidence="4 9" id="KW-0547">Nucleotide-binding</keyword>
<keyword evidence="5" id="KW-0418">Kinase</keyword>
<dbReference type="GO" id="GO:0004674">
    <property type="term" value="F:protein serine/threonine kinase activity"/>
    <property type="evidence" value="ECO:0007669"/>
    <property type="project" value="UniProtKB-KW"/>
</dbReference>
<dbReference type="Proteomes" id="UP000785679">
    <property type="component" value="Unassembled WGS sequence"/>
</dbReference>
<dbReference type="PIRSF" id="PIRSF000654">
    <property type="entry name" value="Integrin-linked_kinase"/>
    <property type="match status" value="1"/>
</dbReference>
<dbReference type="SMART" id="SM00220">
    <property type="entry name" value="S_TKc"/>
    <property type="match status" value="1"/>
</dbReference>
<dbReference type="GO" id="GO:0005524">
    <property type="term" value="F:ATP binding"/>
    <property type="evidence" value="ECO:0007669"/>
    <property type="project" value="UniProtKB-UniRule"/>
</dbReference>
<dbReference type="EC" id="2.7.11.1" evidence="1"/>
<evidence type="ECO:0000256" key="10">
    <source>
        <dbReference type="RuleBase" id="RU000304"/>
    </source>
</evidence>
<keyword evidence="3" id="KW-0808">Transferase</keyword>
<keyword evidence="2 10" id="KW-0723">Serine/threonine-protein kinase</keyword>
<keyword evidence="13" id="KW-1185">Reference proteome</keyword>
<keyword evidence="6 9" id="KW-0067">ATP-binding</keyword>
<dbReference type="InterPro" id="IPR017441">
    <property type="entry name" value="Protein_kinase_ATP_BS"/>
</dbReference>
<dbReference type="EMBL" id="RRYP01006309">
    <property type="protein sequence ID" value="TNV81308.1"/>
    <property type="molecule type" value="Genomic_DNA"/>
</dbReference>
<dbReference type="Pfam" id="PF00069">
    <property type="entry name" value="Pkinase"/>
    <property type="match status" value="1"/>
</dbReference>
<evidence type="ECO:0000313" key="13">
    <source>
        <dbReference type="Proteomes" id="UP000785679"/>
    </source>
</evidence>
<dbReference type="PROSITE" id="PS00107">
    <property type="entry name" value="PROTEIN_KINASE_ATP"/>
    <property type="match status" value="1"/>
</dbReference>
<evidence type="ECO:0000313" key="12">
    <source>
        <dbReference type="EMBL" id="TNV81308.1"/>
    </source>
</evidence>
<comment type="caution">
    <text evidence="12">The sequence shown here is derived from an EMBL/GenBank/DDBJ whole genome shotgun (WGS) entry which is preliminary data.</text>
</comment>
<evidence type="ECO:0000256" key="8">
    <source>
        <dbReference type="ARBA" id="ARBA00048679"/>
    </source>
</evidence>
<name>A0A8J8NTP1_HALGN</name>
<dbReference type="InterPro" id="IPR008271">
    <property type="entry name" value="Ser/Thr_kinase_AS"/>
</dbReference>
<evidence type="ECO:0000259" key="11">
    <source>
        <dbReference type="PROSITE" id="PS50011"/>
    </source>
</evidence>
<evidence type="ECO:0000256" key="2">
    <source>
        <dbReference type="ARBA" id="ARBA00022527"/>
    </source>
</evidence>
<evidence type="ECO:0000256" key="9">
    <source>
        <dbReference type="PROSITE-ProRule" id="PRU10141"/>
    </source>
</evidence>
<evidence type="ECO:0000256" key="4">
    <source>
        <dbReference type="ARBA" id="ARBA00022741"/>
    </source>
</evidence>
<dbReference type="PROSITE" id="PS50011">
    <property type="entry name" value="PROTEIN_KINASE_DOM"/>
    <property type="match status" value="1"/>
</dbReference>
<evidence type="ECO:0000256" key="5">
    <source>
        <dbReference type="ARBA" id="ARBA00022777"/>
    </source>
</evidence>
<comment type="similarity">
    <text evidence="10">Belongs to the protein kinase superfamily.</text>
</comment>
<protein>
    <recommendedName>
        <fullName evidence="1">non-specific serine/threonine protein kinase</fullName>
        <ecNumber evidence="1">2.7.11.1</ecNumber>
    </recommendedName>
</protein>
<comment type="catalytic activity">
    <reaction evidence="8">
        <text>L-seryl-[protein] + ATP = O-phospho-L-seryl-[protein] + ADP + H(+)</text>
        <dbReference type="Rhea" id="RHEA:17989"/>
        <dbReference type="Rhea" id="RHEA-COMP:9863"/>
        <dbReference type="Rhea" id="RHEA-COMP:11604"/>
        <dbReference type="ChEBI" id="CHEBI:15378"/>
        <dbReference type="ChEBI" id="CHEBI:29999"/>
        <dbReference type="ChEBI" id="CHEBI:30616"/>
        <dbReference type="ChEBI" id="CHEBI:83421"/>
        <dbReference type="ChEBI" id="CHEBI:456216"/>
        <dbReference type="EC" id="2.7.11.1"/>
    </reaction>
</comment>
<dbReference type="PANTHER" id="PTHR44899:SF3">
    <property type="entry name" value="SERINE_THREONINE-PROTEIN KINASE NEK1"/>
    <property type="match status" value="1"/>
</dbReference>
<organism evidence="12 13">
    <name type="scientific">Halteria grandinella</name>
    <dbReference type="NCBI Taxonomy" id="5974"/>
    <lineage>
        <taxon>Eukaryota</taxon>
        <taxon>Sar</taxon>
        <taxon>Alveolata</taxon>
        <taxon>Ciliophora</taxon>
        <taxon>Intramacronucleata</taxon>
        <taxon>Spirotrichea</taxon>
        <taxon>Stichotrichia</taxon>
        <taxon>Sporadotrichida</taxon>
        <taxon>Halteriidae</taxon>
        <taxon>Halteria</taxon>
    </lineage>
</organism>
<gene>
    <name evidence="12" type="ORF">FGO68_gene3333</name>
</gene>
<accession>A0A8J8NTP1</accession>
<dbReference type="SUPFAM" id="SSF56112">
    <property type="entry name" value="Protein kinase-like (PK-like)"/>
    <property type="match status" value="1"/>
</dbReference>
<feature type="domain" description="Protein kinase" evidence="11">
    <location>
        <begin position="12"/>
        <end position="271"/>
    </location>
</feature>
<dbReference type="PROSITE" id="PS00108">
    <property type="entry name" value="PROTEIN_KINASE_ST"/>
    <property type="match status" value="1"/>
</dbReference>
<dbReference type="Gene3D" id="1.10.510.10">
    <property type="entry name" value="Transferase(Phosphotransferase) domain 1"/>
    <property type="match status" value="1"/>
</dbReference>